<dbReference type="InterPro" id="IPR053842">
    <property type="entry name" value="NikA-like"/>
</dbReference>
<name>A0AAW3ZYU8_9BACT</name>
<dbReference type="EMBL" id="LIWG01000011">
    <property type="protein sequence ID" value="MBE3608635.1"/>
    <property type="molecule type" value="Genomic_DNA"/>
</dbReference>
<evidence type="ECO:0000313" key="1">
    <source>
        <dbReference type="EMBL" id="MBE2986845.1"/>
    </source>
</evidence>
<evidence type="ECO:0008006" key="5">
    <source>
        <dbReference type="Google" id="ProtNLM"/>
    </source>
</evidence>
<gene>
    <name evidence="1" type="ORF">CCAL12919_06900</name>
    <name evidence="2" type="ORF">CCAL9337_07880</name>
</gene>
<accession>A0AAW3ZYU8</accession>
<dbReference type="Proteomes" id="UP000650616">
    <property type="component" value="Unassembled WGS sequence"/>
</dbReference>
<evidence type="ECO:0000313" key="2">
    <source>
        <dbReference type="EMBL" id="MBE3608635.1"/>
    </source>
</evidence>
<dbReference type="Proteomes" id="UP001318760">
    <property type="component" value="Unassembled WGS sequence"/>
</dbReference>
<dbReference type="Pfam" id="PF21983">
    <property type="entry name" value="NikA-like"/>
    <property type="match status" value="1"/>
</dbReference>
<sequence>MQKNIKPKKKRQKVKIITKRLRISQSEWDIIAAKMAKVGLKFSQFALACMLSRPMTKNPITKELVLELSYQSNNLNQMVKRLNSGESLDKVCLSIISKTNETLERIYDVLSLKSGQKC</sequence>
<proteinExistence type="predicted"/>
<comment type="caution">
    <text evidence="2">The sequence shown here is derived from an EMBL/GenBank/DDBJ whole genome shotgun (WGS) entry which is preliminary data.</text>
</comment>
<reference evidence="2 3" key="1">
    <citation type="submission" date="2015-08" db="EMBL/GenBank/DDBJ databases">
        <title>Comparative genomics of the Campylobacter concisus group.</title>
        <authorList>
            <person name="Yee E."/>
            <person name="Chapman M.H."/>
            <person name="Huynh S."/>
            <person name="Bono J.L."/>
            <person name="On S.L."/>
            <person name="St Leger J."/>
            <person name="Foster G."/>
            <person name="Parker C.T."/>
            <person name="Miller W.G."/>
        </authorList>
    </citation>
    <scope>NUCLEOTIDE SEQUENCE [LARGE SCALE GENOMIC DNA]</scope>
    <source>
        <strain evidence="2 3">RM9337</strain>
    </source>
</reference>
<dbReference type="EMBL" id="JADBHS010000013">
    <property type="protein sequence ID" value="MBE2986845.1"/>
    <property type="molecule type" value="Genomic_DNA"/>
</dbReference>
<dbReference type="RefSeq" id="WP_170016904.1">
    <property type="nucleotide sequence ID" value="NZ_CP012545.1"/>
</dbReference>
<organism evidence="2 3">
    <name type="scientific">Campylobacter californiensis</name>
    <dbReference type="NCBI Taxonomy" id="1032243"/>
    <lineage>
        <taxon>Bacteria</taxon>
        <taxon>Pseudomonadati</taxon>
        <taxon>Campylobacterota</taxon>
        <taxon>Epsilonproteobacteria</taxon>
        <taxon>Campylobacterales</taxon>
        <taxon>Campylobacteraceae</taxon>
        <taxon>Campylobacter</taxon>
    </lineage>
</organism>
<protein>
    <recommendedName>
        <fullName evidence="5">Mobilization protein</fullName>
    </recommendedName>
</protein>
<dbReference type="AlphaFoldDB" id="A0AAW3ZYU8"/>
<evidence type="ECO:0000313" key="4">
    <source>
        <dbReference type="Proteomes" id="UP001318760"/>
    </source>
</evidence>
<evidence type="ECO:0000313" key="3">
    <source>
        <dbReference type="Proteomes" id="UP000650616"/>
    </source>
</evidence>
<reference evidence="1 4" key="2">
    <citation type="submission" date="2020-10" db="EMBL/GenBank/DDBJ databases">
        <title>Campylobacter californiensis sp. nov. isolated from cattle and feral swine in California.</title>
        <authorList>
            <person name="Miller W.G."/>
        </authorList>
    </citation>
    <scope>NUCLEOTIDE SEQUENCE [LARGE SCALE GENOMIC DNA]</scope>
    <source>
        <strain evidence="1 4">RM12919</strain>
    </source>
</reference>
<keyword evidence="3" id="KW-1185">Reference proteome</keyword>